<dbReference type="InterPro" id="IPR025237">
    <property type="entry name" value="DUF4183"/>
</dbReference>
<dbReference type="HOGENOM" id="CLU_1254917_0_0_9"/>
<dbReference type="AlphaFoldDB" id="R9LDQ0"/>
<dbReference type="STRING" id="1235795.C812_01759"/>
<dbReference type="Proteomes" id="UP000019598">
    <property type="component" value="Unassembled WGS sequence"/>
</dbReference>
<feature type="domain" description="DUF4183" evidence="2">
    <location>
        <begin position="144"/>
        <end position="210"/>
    </location>
</feature>
<comment type="caution">
    <text evidence="3">The sequence shown here is derived from an EMBL/GenBank/DDBJ whole genome shotgun (WGS) entry which is preliminary data.</text>
</comment>
<name>R9LDQ0_9BACL</name>
<evidence type="ECO:0000313" key="4">
    <source>
        <dbReference type="Proteomes" id="UP000019598"/>
    </source>
</evidence>
<dbReference type="Pfam" id="PF13799">
    <property type="entry name" value="DUF4183"/>
    <property type="match status" value="1"/>
</dbReference>
<dbReference type="PATRIC" id="fig|1235795.3.peg.1724"/>
<accession>R9LDQ0</accession>
<protein>
    <recommendedName>
        <fullName evidence="2">DUF4183 domain-containing protein</fullName>
    </recommendedName>
</protein>
<reference evidence="3 4" key="1">
    <citation type="submission" date="2013-04" db="EMBL/GenBank/DDBJ databases">
        <title>The Genome Sequence of Paenibacillus barengoltzii G22.</title>
        <authorList>
            <consortium name="The Broad Institute Genomics Platform"/>
            <consortium name="The Broad Institute Genome Sequencing Center for Infectious Disease"/>
            <person name="Earl A."/>
            <person name="Xavier R."/>
            <person name="Elson C."/>
            <person name="Duck W."/>
            <person name="Walker B."/>
            <person name="Young S."/>
            <person name="Zeng Q."/>
            <person name="Gargeya S."/>
            <person name="Fitzgerald M."/>
            <person name="Haas B."/>
            <person name="Abouelleil A."/>
            <person name="Allen A.W."/>
            <person name="Alvarado L."/>
            <person name="Arachchi H.M."/>
            <person name="Berlin A.M."/>
            <person name="Chapman S.B."/>
            <person name="Gainer-Dewar J."/>
            <person name="Goldberg J."/>
            <person name="Griggs A."/>
            <person name="Gujja S."/>
            <person name="Hansen M."/>
            <person name="Howarth C."/>
            <person name="Imamovic A."/>
            <person name="Ireland A."/>
            <person name="Larimer J."/>
            <person name="McCowan C."/>
            <person name="Murphy C."/>
            <person name="Pearson M."/>
            <person name="Poon T.W."/>
            <person name="Priest M."/>
            <person name="Roberts A."/>
            <person name="Saif S."/>
            <person name="Shea T."/>
            <person name="Sisk P."/>
            <person name="Sykes S."/>
            <person name="Wortman J."/>
            <person name="Nusbaum C."/>
            <person name="Birren B."/>
        </authorList>
    </citation>
    <scope>NUCLEOTIDE SEQUENCE [LARGE SCALE GENOMIC DNA]</scope>
    <source>
        <strain evidence="3 4">G22</strain>
    </source>
</reference>
<sequence>MGAVKAACKKTKRMNKRWQQVHKVKHCSASSRRRRRKRTVSSLRDRYLQAVSLMREYRRALWQYERWIREREEGDPADIRGVPGPAGPQGMPGSGGPMGPPGPQGESGAVGPMGPPGPPAVEILVTPAVFRYFYAAPADMTGTVHIPANQFTDDAGNTPVVFAGIGDGAYTNLFINGMPQEGRLFVLEPESLTLVLGQDMIGAGTPIIVENVRITAKATS</sequence>
<evidence type="ECO:0000313" key="3">
    <source>
        <dbReference type="EMBL" id="EOS56830.1"/>
    </source>
</evidence>
<evidence type="ECO:0000256" key="1">
    <source>
        <dbReference type="SAM" id="MobiDB-lite"/>
    </source>
</evidence>
<feature type="region of interest" description="Disordered" evidence="1">
    <location>
        <begin position="75"/>
        <end position="115"/>
    </location>
</feature>
<dbReference type="OrthoDB" id="2476785at2"/>
<gene>
    <name evidence="3" type="ORF">C812_01759</name>
</gene>
<organism evidence="3 4">
    <name type="scientific">Paenibacillus barengoltzii G22</name>
    <dbReference type="NCBI Taxonomy" id="1235795"/>
    <lineage>
        <taxon>Bacteria</taxon>
        <taxon>Bacillati</taxon>
        <taxon>Bacillota</taxon>
        <taxon>Bacilli</taxon>
        <taxon>Bacillales</taxon>
        <taxon>Paenibacillaceae</taxon>
        <taxon>Paenibacillus</taxon>
    </lineage>
</organism>
<dbReference type="EMBL" id="ASSZ01000015">
    <property type="protein sequence ID" value="EOS56830.1"/>
    <property type="molecule type" value="Genomic_DNA"/>
</dbReference>
<evidence type="ECO:0000259" key="2">
    <source>
        <dbReference type="Pfam" id="PF13799"/>
    </source>
</evidence>
<proteinExistence type="predicted"/>